<dbReference type="Gene3D" id="3.40.30.10">
    <property type="entry name" value="Glutaredoxin"/>
    <property type="match status" value="1"/>
</dbReference>
<gene>
    <name evidence="3" type="ORF">SBRCBS47491_005681</name>
</gene>
<protein>
    <recommendedName>
        <fullName evidence="2">GST C-terminal domain-containing protein</fullName>
    </recommendedName>
</protein>
<dbReference type="InterPro" id="IPR004045">
    <property type="entry name" value="Glutathione_S-Trfase_N"/>
</dbReference>
<proteinExistence type="inferred from homology"/>
<dbReference type="PROSITE" id="PS50405">
    <property type="entry name" value="GST_CTER"/>
    <property type="match status" value="1"/>
</dbReference>
<name>A0ABP0C0L9_9PEZI</name>
<evidence type="ECO:0000313" key="4">
    <source>
        <dbReference type="Proteomes" id="UP001642406"/>
    </source>
</evidence>
<evidence type="ECO:0000256" key="1">
    <source>
        <dbReference type="ARBA" id="ARBA00007409"/>
    </source>
</evidence>
<dbReference type="SFLD" id="SFLDG00358">
    <property type="entry name" value="Main_(cytGST)"/>
    <property type="match status" value="1"/>
</dbReference>
<dbReference type="EMBL" id="CAWUHC010000050">
    <property type="protein sequence ID" value="CAK7224811.1"/>
    <property type="molecule type" value="Genomic_DNA"/>
</dbReference>
<reference evidence="3 4" key="1">
    <citation type="submission" date="2024-01" db="EMBL/GenBank/DDBJ databases">
        <authorList>
            <person name="Allen C."/>
            <person name="Tagirdzhanova G."/>
        </authorList>
    </citation>
    <scope>NUCLEOTIDE SEQUENCE [LARGE SCALE GENOMIC DNA]</scope>
</reference>
<dbReference type="PANTHER" id="PTHR43968">
    <property type="match status" value="1"/>
</dbReference>
<accession>A0ABP0C0L9</accession>
<dbReference type="Proteomes" id="UP001642406">
    <property type="component" value="Unassembled WGS sequence"/>
</dbReference>
<sequence>MPGPIYHPVATGAAHDTTQSMRTWAVLEAKGIPYKYREVNPYLKEKDFLGISPHALTPGLYANSRPLHDSTIINEFLEEAGQTLGADPTVPSLWPKEGGAYAKARARLWIDHINKAVVPAFIRLLQAGSSETQETALQEWTTALSHITAHCQGPFFYGQNISLVDLAIAPWTVRDFILCEKSGFVRDSAPGWAAWAEALKGHPAVQRTTSDPAKYLEFNQTFMQNEDHSVVGKAARTGQEIL</sequence>
<dbReference type="InterPro" id="IPR010987">
    <property type="entry name" value="Glutathione-S-Trfase_C-like"/>
</dbReference>
<dbReference type="CDD" id="cd00570">
    <property type="entry name" value="GST_N_family"/>
    <property type="match status" value="1"/>
</dbReference>
<keyword evidence="4" id="KW-1185">Reference proteome</keyword>
<comment type="similarity">
    <text evidence="1">Belongs to the GST superfamily.</text>
</comment>
<evidence type="ECO:0000313" key="3">
    <source>
        <dbReference type="EMBL" id="CAK7224811.1"/>
    </source>
</evidence>
<dbReference type="InterPro" id="IPR050983">
    <property type="entry name" value="GST_Omega/HSP26"/>
</dbReference>
<dbReference type="InterPro" id="IPR040079">
    <property type="entry name" value="Glutathione_S-Trfase"/>
</dbReference>
<feature type="domain" description="GST C-terminal" evidence="2">
    <location>
        <begin position="99"/>
        <end position="222"/>
    </location>
</feature>
<dbReference type="SUPFAM" id="SSF52833">
    <property type="entry name" value="Thioredoxin-like"/>
    <property type="match status" value="1"/>
</dbReference>
<dbReference type="Pfam" id="PF13409">
    <property type="entry name" value="GST_N_2"/>
    <property type="match status" value="1"/>
</dbReference>
<organism evidence="3 4">
    <name type="scientific">Sporothrix bragantina</name>
    <dbReference type="NCBI Taxonomy" id="671064"/>
    <lineage>
        <taxon>Eukaryota</taxon>
        <taxon>Fungi</taxon>
        <taxon>Dikarya</taxon>
        <taxon>Ascomycota</taxon>
        <taxon>Pezizomycotina</taxon>
        <taxon>Sordariomycetes</taxon>
        <taxon>Sordariomycetidae</taxon>
        <taxon>Ophiostomatales</taxon>
        <taxon>Ophiostomataceae</taxon>
        <taxon>Sporothrix</taxon>
    </lineage>
</organism>
<dbReference type="InterPro" id="IPR036282">
    <property type="entry name" value="Glutathione-S-Trfase_C_sf"/>
</dbReference>
<dbReference type="PANTHER" id="PTHR43968:SF6">
    <property type="entry name" value="GLUTATHIONE S-TRANSFERASE OMEGA"/>
    <property type="match status" value="1"/>
</dbReference>
<dbReference type="InterPro" id="IPR036249">
    <property type="entry name" value="Thioredoxin-like_sf"/>
</dbReference>
<comment type="caution">
    <text evidence="3">The sequence shown here is derived from an EMBL/GenBank/DDBJ whole genome shotgun (WGS) entry which is preliminary data.</text>
</comment>
<dbReference type="SUPFAM" id="SSF47616">
    <property type="entry name" value="GST C-terminal domain-like"/>
    <property type="match status" value="1"/>
</dbReference>
<dbReference type="Gene3D" id="1.20.1050.10">
    <property type="match status" value="1"/>
</dbReference>
<evidence type="ECO:0000259" key="2">
    <source>
        <dbReference type="PROSITE" id="PS50405"/>
    </source>
</evidence>
<dbReference type="SFLD" id="SFLDS00019">
    <property type="entry name" value="Glutathione_Transferase_(cytos"/>
    <property type="match status" value="1"/>
</dbReference>